<feature type="domain" description="TF-B3" evidence="7">
    <location>
        <begin position="816"/>
        <end position="897"/>
    </location>
</feature>
<evidence type="ECO:0000256" key="5">
    <source>
        <dbReference type="ARBA" id="ARBA00023242"/>
    </source>
</evidence>
<dbReference type="InterPro" id="IPR003340">
    <property type="entry name" value="B3_DNA-bd"/>
</dbReference>
<evidence type="ECO:0000313" key="9">
    <source>
        <dbReference type="RefSeq" id="XP_048135600.1"/>
    </source>
</evidence>
<dbReference type="Proteomes" id="UP000827889">
    <property type="component" value="Chromosome 5"/>
</dbReference>
<sequence>MARLRRHHRRCHRRRREDEGAEREVTPATRPSRPHFFKIILSHTLESGKLGIPKSFLSRHGKDLSGLVLLKVVGGSTWPVELEQSDNDVVSLWRGWREFMEHYSIGHGHFIVFKYEGDSTFDVIIFDKSASEIDYPLSIQSHAAASPEGEFVSRKEENVVEIEDSEGFVPRPWPSSNGSSREFGGPSSLPALELASKFESDHPFFKVVMRPAYVRNYLGIPREFFRKHVQKNKQVATLRYSDRLWQVKLRSYEHQKMTFLSTGWSSFVRETGLCARDVCVFELIDRDDIAFRVSIFTSDGRIEIEQSQCRESSSEPAFHGTPCLSPVSAPEKVRGFESDHPFFKVVMRPSYVWNKLAVPREFFRKHVQTNKQVATLRYLDRLWQVKLRSYEHRGMAFLSAGWPSFVRETGLRVRDVCVFELIHRDDIVFRVSIFTSDGLIEIEQSQLRESSSEPAFHFSPCLSPVSALESASEFGSDYPFFKAVIWPSYVRNKLGIPCEFFRKHVQKNKQVATLRYSDRLWQVKLRSYEHRGMAFLYTGWSSFVRETGLRVRDVCVFELIDRDDIVFRVSIFTSDGRIGIKQSQCRESSSEPAFHFSPCLTTVSAHEKARGFESDHPFFKVAMRPSYVSKYLAIPWEFFSKHVQRNKQVATLRYSDRSWQVKLRSYYHRRTAFFSTGWPSFARETGLRLSNVGVFELTDRDDIVFRVSIFRSDDILPILSQYSNPRETYSESVCSLIDEIIIWEVRILLGYIFWEELESRIEIEKPQCRGSSSEPAFHSSLPCLTPVTAHEKASKFESEHPLFHAVMLPNHMNRKLNIPWEFIKTYVREVPRMATLVSSGRSWEVKLYGYRRFHIACLAAGWPVFAREARLRGGDVCVFELIDRDNIVFRVSIFRNANKGVICID</sequence>
<organism evidence="8 9">
    <name type="scientific">Rhodamnia argentea</name>
    <dbReference type="NCBI Taxonomy" id="178133"/>
    <lineage>
        <taxon>Eukaryota</taxon>
        <taxon>Viridiplantae</taxon>
        <taxon>Streptophyta</taxon>
        <taxon>Embryophyta</taxon>
        <taxon>Tracheophyta</taxon>
        <taxon>Spermatophyta</taxon>
        <taxon>Magnoliopsida</taxon>
        <taxon>eudicotyledons</taxon>
        <taxon>Gunneridae</taxon>
        <taxon>Pentapetalae</taxon>
        <taxon>rosids</taxon>
        <taxon>malvids</taxon>
        <taxon>Myrtales</taxon>
        <taxon>Myrtaceae</taxon>
        <taxon>Myrtoideae</taxon>
        <taxon>Myrteae</taxon>
        <taxon>Australasian group</taxon>
        <taxon>Rhodamnia</taxon>
    </lineage>
</organism>
<dbReference type="InterPro" id="IPR044837">
    <property type="entry name" value="REM16-like"/>
</dbReference>
<evidence type="ECO:0000256" key="2">
    <source>
        <dbReference type="ARBA" id="ARBA00023015"/>
    </source>
</evidence>
<feature type="domain" description="TF-B3" evidence="7">
    <location>
        <begin position="35"/>
        <end position="129"/>
    </location>
</feature>
<feature type="domain" description="TF-B3" evidence="7">
    <location>
        <begin position="203"/>
        <end position="299"/>
    </location>
</feature>
<evidence type="ECO:0000256" key="3">
    <source>
        <dbReference type="ARBA" id="ARBA00023125"/>
    </source>
</evidence>
<evidence type="ECO:0000256" key="1">
    <source>
        <dbReference type="ARBA" id="ARBA00004123"/>
    </source>
</evidence>
<feature type="domain" description="TF-B3" evidence="7">
    <location>
        <begin position="492"/>
        <end position="575"/>
    </location>
</feature>
<feature type="domain" description="TF-B3" evidence="7">
    <location>
        <begin position="617"/>
        <end position="713"/>
    </location>
</feature>
<protein>
    <submittedName>
        <fullName evidence="9">B3 domain-containing protein REM17-like</fullName>
    </submittedName>
</protein>
<name>A0ABM3HG66_9MYRT</name>
<feature type="compositionally biased region" description="Basic and acidic residues" evidence="6">
    <location>
        <begin position="16"/>
        <end position="25"/>
    </location>
</feature>
<keyword evidence="5" id="KW-0539">Nucleus</keyword>
<feature type="compositionally biased region" description="Basic residues" evidence="6">
    <location>
        <begin position="1"/>
        <end position="15"/>
    </location>
</feature>
<dbReference type="SMART" id="SM01019">
    <property type="entry name" value="B3"/>
    <property type="match status" value="6"/>
</dbReference>
<accession>A0ABM3HG66</accession>
<dbReference type="Gene3D" id="2.40.330.10">
    <property type="entry name" value="DNA-binding pseudobarrel domain"/>
    <property type="match status" value="6"/>
</dbReference>
<keyword evidence="4" id="KW-0804">Transcription</keyword>
<gene>
    <name evidence="9" type="primary">LOC115729401</name>
</gene>
<keyword evidence="2" id="KW-0805">Transcription regulation</keyword>
<keyword evidence="3" id="KW-0238">DNA-binding</keyword>
<dbReference type="PROSITE" id="PS50863">
    <property type="entry name" value="B3"/>
    <property type="match status" value="6"/>
</dbReference>
<dbReference type="CDD" id="cd10017">
    <property type="entry name" value="B3_DNA"/>
    <property type="match status" value="6"/>
</dbReference>
<keyword evidence="8" id="KW-1185">Reference proteome</keyword>
<dbReference type="GeneID" id="115729401"/>
<feature type="region of interest" description="Disordered" evidence="6">
    <location>
        <begin position="1"/>
        <end position="29"/>
    </location>
</feature>
<dbReference type="InterPro" id="IPR015300">
    <property type="entry name" value="DNA-bd_pseudobarrel_sf"/>
</dbReference>
<proteinExistence type="predicted"/>
<reference evidence="9" key="1">
    <citation type="submission" date="2025-08" db="UniProtKB">
        <authorList>
            <consortium name="RefSeq"/>
        </authorList>
    </citation>
    <scope>IDENTIFICATION</scope>
    <source>
        <tissue evidence="9">Leaf</tissue>
    </source>
</reference>
<dbReference type="SUPFAM" id="SSF101936">
    <property type="entry name" value="DNA-binding pseudobarrel domain"/>
    <property type="match status" value="6"/>
</dbReference>
<comment type="subcellular location">
    <subcellularLocation>
        <location evidence="1">Nucleus</location>
    </subcellularLocation>
</comment>
<evidence type="ECO:0000256" key="4">
    <source>
        <dbReference type="ARBA" id="ARBA00023163"/>
    </source>
</evidence>
<dbReference type="PANTHER" id="PTHR31391">
    <property type="entry name" value="B3 DOMAIN-CONTAINING PROTEIN OS11G0197600-RELATED"/>
    <property type="match status" value="1"/>
</dbReference>
<dbReference type="RefSeq" id="XP_048135600.1">
    <property type="nucleotide sequence ID" value="XM_048279643.1"/>
</dbReference>
<evidence type="ECO:0000259" key="7">
    <source>
        <dbReference type="PROSITE" id="PS50863"/>
    </source>
</evidence>
<evidence type="ECO:0000256" key="6">
    <source>
        <dbReference type="SAM" id="MobiDB-lite"/>
    </source>
</evidence>
<feature type="domain" description="TF-B3" evidence="7">
    <location>
        <begin position="341"/>
        <end position="437"/>
    </location>
</feature>
<dbReference type="Pfam" id="PF02362">
    <property type="entry name" value="B3"/>
    <property type="match status" value="6"/>
</dbReference>
<evidence type="ECO:0000313" key="8">
    <source>
        <dbReference type="Proteomes" id="UP000827889"/>
    </source>
</evidence>
<dbReference type="PANTHER" id="PTHR31391:SF143">
    <property type="entry name" value="B3 DNA-BINDING DOMAIN PROTEIN"/>
    <property type="match status" value="1"/>
</dbReference>